<dbReference type="PROSITE" id="PS51257">
    <property type="entry name" value="PROKAR_LIPOPROTEIN"/>
    <property type="match status" value="1"/>
</dbReference>
<dbReference type="AlphaFoldDB" id="A0A6N3BUL7"/>
<organism evidence="2">
    <name type="scientific">Paraprevotella clara</name>
    <dbReference type="NCBI Taxonomy" id="454154"/>
    <lineage>
        <taxon>Bacteria</taxon>
        <taxon>Pseudomonadati</taxon>
        <taxon>Bacteroidota</taxon>
        <taxon>Bacteroidia</taxon>
        <taxon>Bacteroidales</taxon>
        <taxon>Prevotellaceae</taxon>
        <taxon>Paraprevotella</taxon>
    </lineage>
</organism>
<dbReference type="InterPro" id="IPR036378">
    <property type="entry name" value="FAS1_dom_sf"/>
</dbReference>
<sequence length="566" mass="63331">MNLKYYMQTGVVALIAATAGVSCTDTWDDHYSVNGTVPGATLWENMQLDESIRPFVKVLDSCGYKDILNSNQVFTVWAPEITDAEAQEWIDTYKREKSQGIIDDDNSTLNQFIKNHIAMYNQQVSSLTKDETVKMMNGKRLTLTGSMLNGEVNMVGNGVPSSNGMLYKVDGPATFFPNIWERLRMDLEGDNGLDSVANFFLSWNRIELDEEASVPGGIVDGETVYLDSVMYNYNPIFNQLGRIDSEDSLYWFVAPTNKIWKENIDLYRSYFEYHQSLEKDGDSLQNLYSKFMFLYSSFFNVRSQELPFNEANPDSIVATTYTSFYPDCSKFEWPMQAGGLLYGLTPQECSNGRLYKATDWRIPPTKLIYMTPVQVEAEYANNYSTVTLSGDSTSIQVNAVEATNENFRVSGGGYLVVRDARSGRTNQPEITFKIPSTLSNCPYDIKVVFASPLAGDSLAKEDAQLKRQFTAKIRYYSSRTGDMIEGSNAVTLCTDVDVDATKMDTVTVATGFESPVCNFGEEDPRVLLTIQSIKGRTVPDGYSKDLAIDCVIFEPRPTSGSGSDEN</sequence>
<dbReference type="RefSeq" id="WP_412441612.1">
    <property type="nucleotide sequence ID" value="NZ_CACRUT010000013.1"/>
</dbReference>
<reference evidence="2" key="1">
    <citation type="submission" date="2019-11" db="EMBL/GenBank/DDBJ databases">
        <authorList>
            <person name="Feng L."/>
        </authorList>
    </citation>
    <scope>NUCLEOTIDE SEQUENCE</scope>
    <source>
        <strain evidence="2">PclaraLFYP37</strain>
    </source>
</reference>
<dbReference type="InterPro" id="IPR000782">
    <property type="entry name" value="FAS1_domain"/>
</dbReference>
<accession>A0A6N3BUL7</accession>
<dbReference type="Pfam" id="PF02469">
    <property type="entry name" value="Fasciclin"/>
    <property type="match status" value="1"/>
</dbReference>
<dbReference type="Gene3D" id="2.30.180.10">
    <property type="entry name" value="FAS1 domain"/>
    <property type="match status" value="1"/>
</dbReference>
<protein>
    <recommendedName>
        <fullName evidence="1">FAS1 domain-containing protein</fullName>
    </recommendedName>
</protein>
<gene>
    <name evidence="2" type="ORF">PCLFYP37_01872</name>
</gene>
<evidence type="ECO:0000313" key="2">
    <source>
        <dbReference type="EMBL" id="VYU08516.1"/>
    </source>
</evidence>
<proteinExistence type="predicted"/>
<dbReference type="EMBL" id="CACRUT010000013">
    <property type="protein sequence ID" value="VYU08516.1"/>
    <property type="molecule type" value="Genomic_DNA"/>
</dbReference>
<dbReference type="PROSITE" id="PS50213">
    <property type="entry name" value="FAS1"/>
    <property type="match status" value="1"/>
</dbReference>
<evidence type="ECO:0000259" key="1">
    <source>
        <dbReference type="PROSITE" id="PS50213"/>
    </source>
</evidence>
<dbReference type="SUPFAM" id="SSF82153">
    <property type="entry name" value="FAS1 domain"/>
    <property type="match status" value="1"/>
</dbReference>
<feature type="domain" description="FAS1" evidence="1">
    <location>
        <begin position="39"/>
        <end position="173"/>
    </location>
</feature>
<name>A0A6N3BUL7_9BACT</name>